<dbReference type="GO" id="GO:0032259">
    <property type="term" value="P:methylation"/>
    <property type="evidence" value="ECO:0007669"/>
    <property type="project" value="UniProtKB-KW"/>
</dbReference>
<evidence type="ECO:0000256" key="6">
    <source>
        <dbReference type="ARBA" id="ARBA00022679"/>
    </source>
</evidence>
<evidence type="ECO:0000256" key="10">
    <source>
        <dbReference type="ARBA" id="ARBA00023136"/>
    </source>
</evidence>
<dbReference type="PANTHER" id="PTHR31040:SF1">
    <property type="entry name" value="NURIM"/>
    <property type="match status" value="1"/>
</dbReference>
<evidence type="ECO:0000256" key="1">
    <source>
        <dbReference type="ARBA" id="ARBA00002096"/>
    </source>
</evidence>
<dbReference type="EMBL" id="DSVI01000007">
    <property type="protein sequence ID" value="HGT47585.1"/>
    <property type="molecule type" value="Genomic_DNA"/>
</dbReference>
<keyword evidence="7" id="KW-0949">S-adenosyl-L-methionine</keyword>
<keyword evidence="6 13" id="KW-0808">Transferase</keyword>
<comment type="subcellular location">
    <subcellularLocation>
        <location evidence="2">Endomembrane system</location>
        <topology evidence="2">Multi-pass membrane protein</topology>
    </subcellularLocation>
</comment>
<dbReference type="AlphaFoldDB" id="A0A832DJT9"/>
<dbReference type="GO" id="GO:0008168">
    <property type="term" value="F:methyltransferase activity"/>
    <property type="evidence" value="ECO:0007669"/>
    <property type="project" value="UniProtKB-KW"/>
</dbReference>
<keyword evidence="5 13" id="KW-0489">Methyltransferase</keyword>
<comment type="similarity">
    <text evidence="3">Belongs to the nurim family.</text>
</comment>
<evidence type="ECO:0000256" key="7">
    <source>
        <dbReference type="ARBA" id="ARBA00022691"/>
    </source>
</evidence>
<evidence type="ECO:0000256" key="12">
    <source>
        <dbReference type="SAM" id="Phobius"/>
    </source>
</evidence>
<feature type="transmembrane region" description="Helical" evidence="12">
    <location>
        <begin position="169"/>
        <end position="188"/>
    </location>
</feature>
<comment type="function">
    <text evidence="1">Catalyzes the methylation of methanethiol (MeSH) to yield dimethylsulphide (DMS).</text>
</comment>
<comment type="caution">
    <text evidence="13">The sequence shown here is derived from an EMBL/GenBank/DDBJ whole genome shotgun (WGS) entry which is preliminary data.</text>
</comment>
<feature type="transmembrane region" description="Helical" evidence="12">
    <location>
        <begin position="7"/>
        <end position="28"/>
    </location>
</feature>
<dbReference type="NCBIfam" id="NF045656">
    <property type="entry name" value="MeththiolMtaseMddA"/>
    <property type="match status" value="1"/>
</dbReference>
<name>A0A832DJT9_9BACT</name>
<gene>
    <name evidence="13" type="ORF">ENS56_06095</name>
</gene>
<feature type="transmembrane region" description="Helical" evidence="12">
    <location>
        <begin position="48"/>
        <end position="66"/>
    </location>
</feature>
<dbReference type="GO" id="GO:0012505">
    <property type="term" value="C:endomembrane system"/>
    <property type="evidence" value="ECO:0007669"/>
    <property type="project" value="UniProtKB-SubCell"/>
</dbReference>
<organism evidence="13">
    <name type="scientific">Ignavibacterium album</name>
    <dbReference type="NCBI Taxonomy" id="591197"/>
    <lineage>
        <taxon>Bacteria</taxon>
        <taxon>Pseudomonadati</taxon>
        <taxon>Ignavibacteriota</taxon>
        <taxon>Ignavibacteria</taxon>
        <taxon>Ignavibacteriales</taxon>
        <taxon>Ignavibacteriaceae</taxon>
        <taxon>Ignavibacterium</taxon>
    </lineage>
</organism>
<protein>
    <recommendedName>
        <fullName evidence="4">methanethiol S-methyltransferase</fullName>
        <ecNumber evidence="4">2.1.1.334</ecNumber>
    </recommendedName>
</protein>
<evidence type="ECO:0000256" key="4">
    <source>
        <dbReference type="ARBA" id="ARBA00012149"/>
    </source>
</evidence>
<evidence type="ECO:0000256" key="9">
    <source>
        <dbReference type="ARBA" id="ARBA00022989"/>
    </source>
</evidence>
<evidence type="ECO:0000256" key="5">
    <source>
        <dbReference type="ARBA" id="ARBA00022603"/>
    </source>
</evidence>
<sequence length="254" mass="29253">MKRHMVFLYGVISYFIFFGVFLYLPGFMGNFLVPKSIDSPAAGPFGEALLINAVLLAMFAIQHSVMARKPFKEFITVFIPKAAERSTYVLFSSIAVILLYWQWRPMGSAIWNLQGTVLEPVLNGLMITGWLIVLVTTFLINHFDLFGLRQVWLYWRKQEYKPLGFVTPGPYKVVRHPLYFGWLLMFWSTPVMTIAHLVFAIATTAYIFVAIVLEEKDLVREHGKKYINYRRSVPMIFPFGKKVKSSQPAFGESE</sequence>
<dbReference type="InterPro" id="IPR054700">
    <property type="entry name" value="MddA"/>
</dbReference>
<proteinExistence type="inferred from homology"/>
<evidence type="ECO:0000313" key="13">
    <source>
        <dbReference type="EMBL" id="HGT47585.1"/>
    </source>
</evidence>
<dbReference type="InterPro" id="IPR007318">
    <property type="entry name" value="Phopholipid_MeTrfase"/>
</dbReference>
<feature type="transmembrane region" description="Helical" evidence="12">
    <location>
        <begin position="194"/>
        <end position="213"/>
    </location>
</feature>
<dbReference type="PANTHER" id="PTHR31040">
    <property type="entry name" value="NURIM"/>
    <property type="match status" value="1"/>
</dbReference>
<reference evidence="13" key="1">
    <citation type="journal article" date="2020" name="mSystems">
        <title>Genome- and Community-Level Interaction Insights into Carbon Utilization and Element Cycling Functions of Hydrothermarchaeota in Hydrothermal Sediment.</title>
        <authorList>
            <person name="Zhou Z."/>
            <person name="Liu Y."/>
            <person name="Xu W."/>
            <person name="Pan J."/>
            <person name="Luo Z.H."/>
            <person name="Li M."/>
        </authorList>
    </citation>
    <scope>NUCLEOTIDE SEQUENCE [LARGE SCALE GENOMIC DNA]</scope>
    <source>
        <strain evidence="13">SpSt-500</strain>
    </source>
</reference>
<feature type="transmembrane region" description="Helical" evidence="12">
    <location>
        <begin position="87"/>
        <end position="103"/>
    </location>
</feature>
<dbReference type="Gene3D" id="1.20.120.1630">
    <property type="match status" value="1"/>
</dbReference>
<dbReference type="InterPro" id="IPR033580">
    <property type="entry name" value="Nurim-like"/>
</dbReference>
<dbReference type="EC" id="2.1.1.334" evidence="4"/>
<accession>A0A832DJT9</accession>
<keyword evidence="9 12" id="KW-1133">Transmembrane helix</keyword>
<feature type="transmembrane region" description="Helical" evidence="12">
    <location>
        <begin position="123"/>
        <end position="148"/>
    </location>
</feature>
<evidence type="ECO:0000256" key="8">
    <source>
        <dbReference type="ARBA" id="ARBA00022692"/>
    </source>
</evidence>
<comment type="catalytic activity">
    <reaction evidence="11">
        <text>methanethiol + S-adenosyl-L-methionine = dimethyl sulfide + S-adenosyl-L-homocysteine + H(+)</text>
        <dbReference type="Rhea" id="RHEA:50428"/>
        <dbReference type="ChEBI" id="CHEBI:15378"/>
        <dbReference type="ChEBI" id="CHEBI:16007"/>
        <dbReference type="ChEBI" id="CHEBI:17437"/>
        <dbReference type="ChEBI" id="CHEBI:57856"/>
        <dbReference type="ChEBI" id="CHEBI:59789"/>
        <dbReference type="EC" id="2.1.1.334"/>
    </reaction>
</comment>
<evidence type="ECO:0000256" key="11">
    <source>
        <dbReference type="ARBA" id="ARBA00048134"/>
    </source>
</evidence>
<keyword evidence="8 12" id="KW-0812">Transmembrane</keyword>
<evidence type="ECO:0000256" key="3">
    <source>
        <dbReference type="ARBA" id="ARBA00010631"/>
    </source>
</evidence>
<dbReference type="Pfam" id="PF04191">
    <property type="entry name" value="PEMT"/>
    <property type="match status" value="1"/>
</dbReference>
<keyword evidence="10 12" id="KW-0472">Membrane</keyword>
<evidence type="ECO:0000256" key="2">
    <source>
        <dbReference type="ARBA" id="ARBA00004127"/>
    </source>
</evidence>